<keyword evidence="2" id="KW-0547">Nucleotide-binding</keyword>
<keyword evidence="1" id="KW-0813">Transport</keyword>
<dbReference type="InterPro" id="IPR008995">
    <property type="entry name" value="Mo/tungstate-bd_C_term_dom"/>
</dbReference>
<dbReference type="GO" id="GO:0022857">
    <property type="term" value="F:transmembrane transporter activity"/>
    <property type="evidence" value="ECO:0007669"/>
    <property type="project" value="InterPro"/>
</dbReference>
<dbReference type="GO" id="GO:0043190">
    <property type="term" value="C:ATP-binding cassette (ABC) transporter complex"/>
    <property type="evidence" value="ECO:0007669"/>
    <property type="project" value="InterPro"/>
</dbReference>
<protein>
    <submittedName>
        <fullName evidence="5">ABC transporter ATP-binding protein</fullName>
    </submittedName>
</protein>
<gene>
    <name evidence="5" type="ORF">GXW79_13750</name>
</gene>
<dbReference type="Proteomes" id="UP001196068">
    <property type="component" value="Unassembled WGS sequence"/>
</dbReference>
<reference evidence="5" key="2">
    <citation type="journal article" date="2021" name="Syst. Appl. Microbiol.">
        <title>Roseomonas hellenica sp. nov., isolated from roots of wild-growing Alkanna tinctoria.</title>
        <authorList>
            <person name="Rat A."/>
            <person name="Naranjo H.D."/>
            <person name="Lebbe L."/>
            <person name="Cnockaert M."/>
            <person name="Krigas N."/>
            <person name="Grigoriadou K."/>
            <person name="Maloupa E."/>
            <person name="Willems A."/>
        </authorList>
    </citation>
    <scope>NUCLEOTIDE SEQUENCE</scope>
    <source>
        <strain evidence="5">LMG 28251</strain>
    </source>
</reference>
<keyword evidence="3 5" id="KW-0067">ATP-binding</keyword>
<dbReference type="Gene3D" id="2.40.50.100">
    <property type="match status" value="1"/>
</dbReference>
<dbReference type="Pfam" id="PF08402">
    <property type="entry name" value="TOBE_2"/>
    <property type="match status" value="1"/>
</dbReference>
<feature type="domain" description="ABC transporter" evidence="4">
    <location>
        <begin position="3"/>
        <end position="233"/>
    </location>
</feature>
<dbReference type="InterPro" id="IPR013611">
    <property type="entry name" value="Transp-assoc_OB_typ2"/>
</dbReference>
<dbReference type="InterPro" id="IPR003439">
    <property type="entry name" value="ABC_transporter-like_ATP-bd"/>
</dbReference>
<dbReference type="InterPro" id="IPR027417">
    <property type="entry name" value="P-loop_NTPase"/>
</dbReference>
<dbReference type="AlphaFoldDB" id="A0AAF1KUG5"/>
<dbReference type="Gene3D" id="3.40.50.300">
    <property type="entry name" value="P-loop containing nucleotide triphosphate hydrolases"/>
    <property type="match status" value="1"/>
</dbReference>
<dbReference type="PROSITE" id="PS00211">
    <property type="entry name" value="ABC_TRANSPORTER_1"/>
    <property type="match status" value="1"/>
</dbReference>
<keyword evidence="6" id="KW-1185">Reference proteome</keyword>
<dbReference type="GO" id="GO:0005524">
    <property type="term" value="F:ATP binding"/>
    <property type="evidence" value="ECO:0007669"/>
    <property type="project" value="UniProtKB-KW"/>
</dbReference>
<reference evidence="5" key="1">
    <citation type="submission" date="2020-01" db="EMBL/GenBank/DDBJ databases">
        <authorList>
            <person name="Rat A."/>
        </authorList>
    </citation>
    <scope>NUCLEOTIDE SEQUENCE</scope>
    <source>
        <strain evidence="5">LMG 28251</strain>
    </source>
</reference>
<comment type="caution">
    <text evidence="5">The sequence shown here is derived from an EMBL/GenBank/DDBJ whole genome shotgun (WGS) entry which is preliminary data.</text>
</comment>
<evidence type="ECO:0000256" key="2">
    <source>
        <dbReference type="ARBA" id="ARBA00022741"/>
    </source>
</evidence>
<evidence type="ECO:0000313" key="5">
    <source>
        <dbReference type="EMBL" id="MBR0656142.1"/>
    </source>
</evidence>
<dbReference type="RefSeq" id="WP_211874985.1">
    <property type="nucleotide sequence ID" value="NZ_JAAEDH010000015.1"/>
</dbReference>
<dbReference type="GO" id="GO:0015697">
    <property type="term" value="P:quaternary ammonium group transport"/>
    <property type="evidence" value="ECO:0007669"/>
    <property type="project" value="UniProtKB-ARBA"/>
</dbReference>
<proteinExistence type="predicted"/>
<evidence type="ECO:0000313" key="6">
    <source>
        <dbReference type="Proteomes" id="UP001196068"/>
    </source>
</evidence>
<accession>A0AAF1KUG5</accession>
<organism evidence="5 6">
    <name type="scientific">Plastoroseomonas arctica</name>
    <dbReference type="NCBI Taxonomy" id="1509237"/>
    <lineage>
        <taxon>Bacteria</taxon>
        <taxon>Pseudomonadati</taxon>
        <taxon>Pseudomonadota</taxon>
        <taxon>Alphaproteobacteria</taxon>
        <taxon>Acetobacterales</taxon>
        <taxon>Acetobacteraceae</taxon>
        <taxon>Plastoroseomonas</taxon>
    </lineage>
</organism>
<evidence type="ECO:0000259" key="4">
    <source>
        <dbReference type="PROSITE" id="PS50893"/>
    </source>
</evidence>
<dbReference type="InterPro" id="IPR017871">
    <property type="entry name" value="ABC_transporter-like_CS"/>
</dbReference>
<evidence type="ECO:0000256" key="1">
    <source>
        <dbReference type="ARBA" id="ARBA00022448"/>
    </source>
</evidence>
<dbReference type="PANTHER" id="PTHR42781">
    <property type="entry name" value="SPERMIDINE/PUTRESCINE IMPORT ATP-BINDING PROTEIN POTA"/>
    <property type="match status" value="1"/>
</dbReference>
<dbReference type="SUPFAM" id="SSF50331">
    <property type="entry name" value="MOP-like"/>
    <property type="match status" value="1"/>
</dbReference>
<dbReference type="GO" id="GO:0016887">
    <property type="term" value="F:ATP hydrolysis activity"/>
    <property type="evidence" value="ECO:0007669"/>
    <property type="project" value="InterPro"/>
</dbReference>
<dbReference type="EMBL" id="JAAEDH010000015">
    <property type="protein sequence ID" value="MBR0656142.1"/>
    <property type="molecule type" value="Genomic_DNA"/>
</dbReference>
<dbReference type="PROSITE" id="PS50893">
    <property type="entry name" value="ABC_TRANSPORTER_2"/>
    <property type="match status" value="1"/>
</dbReference>
<evidence type="ECO:0000256" key="3">
    <source>
        <dbReference type="ARBA" id="ARBA00022840"/>
    </source>
</evidence>
<dbReference type="Pfam" id="PF00005">
    <property type="entry name" value="ABC_tran"/>
    <property type="match status" value="1"/>
</dbReference>
<dbReference type="InterPro" id="IPR003593">
    <property type="entry name" value="AAA+_ATPase"/>
</dbReference>
<dbReference type="FunFam" id="3.40.50.300:FF:000425">
    <property type="entry name" value="Probable ABC transporter, ATP-binding subunit"/>
    <property type="match status" value="1"/>
</dbReference>
<dbReference type="InterPro" id="IPR050093">
    <property type="entry name" value="ABC_SmlMolc_Importer"/>
</dbReference>
<sequence>MRLSVTGIVKRFGAVTALAGIDLTVEEGEFLTILGPSGSGKTTLLKAVAGFEVPDEGQVHLGDQDVTLSAARHRNVGMVFQNYALFPHMTVAENIAFPLEMRRVSKPEITKRVGETLALVELETYGARLPRQLSGGQQQRVALARAIVFGPALLLLDEPFGALDRKLRESLQLEVRRLQRRLRLTTLFITHDQEEALIMSDRIAVMDQGRIQQIGTPADVYDKPVSRFVADFIGESNLIEGTAANGQVVLPGFGTLAHPDAPASGPVTLLLRPEAMRVGAEARAAHCQAQCTVLEAIFLGLSIKLRLRPEQGPDLLARLPLRPSDPPPAAEGSSVLVGFSPEDVHVVPRG</sequence>
<dbReference type="PANTHER" id="PTHR42781:SF4">
    <property type="entry name" value="SPERMIDINE_PUTRESCINE IMPORT ATP-BINDING PROTEIN POTA"/>
    <property type="match status" value="1"/>
</dbReference>
<dbReference type="SUPFAM" id="SSF52540">
    <property type="entry name" value="P-loop containing nucleoside triphosphate hydrolases"/>
    <property type="match status" value="1"/>
</dbReference>
<dbReference type="SMART" id="SM00382">
    <property type="entry name" value="AAA"/>
    <property type="match status" value="1"/>
</dbReference>
<name>A0AAF1KUG5_9PROT</name>